<organism evidence="2 3">
    <name type="scientific">Oleoguttula mirabilis</name>
    <dbReference type="NCBI Taxonomy" id="1507867"/>
    <lineage>
        <taxon>Eukaryota</taxon>
        <taxon>Fungi</taxon>
        <taxon>Dikarya</taxon>
        <taxon>Ascomycota</taxon>
        <taxon>Pezizomycotina</taxon>
        <taxon>Dothideomycetes</taxon>
        <taxon>Dothideomycetidae</taxon>
        <taxon>Mycosphaerellales</taxon>
        <taxon>Teratosphaeriaceae</taxon>
        <taxon>Oleoguttula</taxon>
    </lineage>
</organism>
<keyword evidence="3" id="KW-1185">Reference proteome</keyword>
<evidence type="ECO:0000313" key="3">
    <source>
        <dbReference type="Proteomes" id="UP001324427"/>
    </source>
</evidence>
<feature type="region of interest" description="Disordered" evidence="1">
    <location>
        <begin position="199"/>
        <end position="224"/>
    </location>
</feature>
<dbReference type="Proteomes" id="UP001324427">
    <property type="component" value="Unassembled WGS sequence"/>
</dbReference>
<comment type="caution">
    <text evidence="2">The sequence shown here is derived from an EMBL/GenBank/DDBJ whole genome shotgun (WGS) entry which is preliminary data.</text>
</comment>
<feature type="compositionally biased region" description="Polar residues" evidence="1">
    <location>
        <begin position="199"/>
        <end position="217"/>
    </location>
</feature>
<feature type="compositionally biased region" description="Acidic residues" evidence="1">
    <location>
        <begin position="117"/>
        <end position="130"/>
    </location>
</feature>
<evidence type="ECO:0000313" key="2">
    <source>
        <dbReference type="EMBL" id="KAK4542898.1"/>
    </source>
</evidence>
<proteinExistence type="predicted"/>
<reference evidence="2 3" key="1">
    <citation type="submission" date="2021-11" db="EMBL/GenBank/DDBJ databases">
        <title>Black yeast isolated from Biological Soil Crust.</title>
        <authorList>
            <person name="Kurbessoian T."/>
        </authorList>
    </citation>
    <scope>NUCLEOTIDE SEQUENCE [LARGE SCALE GENOMIC DNA]</scope>
    <source>
        <strain evidence="2 3">CCFEE 5522</strain>
    </source>
</reference>
<feature type="compositionally biased region" description="Basic and acidic residues" evidence="1">
    <location>
        <begin position="107"/>
        <end position="116"/>
    </location>
</feature>
<dbReference type="EMBL" id="JAVFHQ010000037">
    <property type="protein sequence ID" value="KAK4542898.1"/>
    <property type="molecule type" value="Genomic_DNA"/>
</dbReference>
<evidence type="ECO:0000256" key="1">
    <source>
        <dbReference type="SAM" id="MobiDB-lite"/>
    </source>
</evidence>
<gene>
    <name evidence="2" type="ORF">LTR36_006087</name>
</gene>
<protein>
    <submittedName>
        <fullName evidence="2">Uncharacterized protein</fullName>
    </submittedName>
</protein>
<feature type="region of interest" description="Disordered" evidence="1">
    <location>
        <begin position="107"/>
        <end position="141"/>
    </location>
</feature>
<accession>A0AAV9JDI7</accession>
<sequence length="224" mass="24742">MAPIKITNLARLYKHRYDTAHDLLETDVAAARRGFTALLTEHQLALWMRVQCNSILGYIASTVEEADHYLTDARHVLHLYTEGCSKPDPDVAAMEETLEDVARDIQHRREHPWKEESSDEDEDEDKAEEESGVHGADAEEPMLLGHVGDPLENTLIPLTGAMDEMLLGDVDYSAGPIKRTPSPYSADVDSQYMSEAVFSSGTPRVSSASPLTQLTESSDGDEVS</sequence>
<name>A0AAV9JDI7_9PEZI</name>
<dbReference type="AlphaFoldDB" id="A0AAV9JDI7"/>